<feature type="binding site" evidence="4">
    <location>
        <position position="182"/>
    </location>
    <ligand>
        <name>NADP(+)</name>
        <dbReference type="ChEBI" id="CHEBI:58349"/>
    </ligand>
</feature>
<gene>
    <name evidence="6" type="primary">rfaD</name>
    <name evidence="4" type="synonym">hldD</name>
    <name evidence="6" type="ORF">DYH56_00795</name>
</gene>
<dbReference type="EMBL" id="QUAJ01000001">
    <property type="protein sequence ID" value="REI43225.1"/>
    <property type="molecule type" value="Genomic_DNA"/>
</dbReference>
<comment type="pathway">
    <text evidence="4">Nucleotide-sugar biosynthesis; ADP-L-glycero-beta-D-manno-heptose biosynthesis; ADP-L-glycero-beta-D-manno-heptose from D-glycero-beta-D-manno-heptose 7-phosphate: step 4/4.</text>
</comment>
<dbReference type="Proteomes" id="UP000263486">
    <property type="component" value="Unassembled WGS sequence"/>
</dbReference>
<accession>A0ABX9KKZ2</accession>
<feature type="binding site" evidence="4">
    <location>
        <begin position="31"/>
        <end position="32"/>
    </location>
    <ligand>
        <name>NADP(+)</name>
        <dbReference type="ChEBI" id="CHEBI:58349"/>
    </ligand>
</feature>
<proteinExistence type="inferred from homology"/>
<dbReference type="Gene3D" id="3.90.25.10">
    <property type="entry name" value="UDP-galactose 4-epimerase, domain 1"/>
    <property type="match status" value="1"/>
</dbReference>
<protein>
    <recommendedName>
        <fullName evidence="4">ADP-L-glycero-D-manno-heptose-6-epimerase</fullName>
        <ecNumber evidence="4">5.1.3.20</ecNumber>
    </recommendedName>
    <alternativeName>
        <fullName evidence="4">ADP-L-glycero-beta-D-manno-heptose-6-epimerase</fullName>
        <shortName evidence="4">ADP-glyceromanno-heptose 6-epimerase</shortName>
        <shortName evidence="4">ADP-hep 6-epimerase</shortName>
        <shortName evidence="4">AGME</shortName>
    </alternativeName>
</protein>
<evidence type="ECO:0000256" key="3">
    <source>
        <dbReference type="ARBA" id="ARBA00023277"/>
    </source>
</evidence>
<feature type="binding site" evidence="4">
    <location>
        <position position="184"/>
    </location>
    <ligand>
        <name>substrate</name>
    </ligand>
</feature>
<comment type="function">
    <text evidence="4">Catalyzes the interconversion between ADP-D-glycero-beta-D-manno-heptose and ADP-L-glycero-beta-D-manno-heptose via an epimerization at carbon 6 of the heptose.</text>
</comment>
<feature type="binding site" evidence="4">
    <location>
        <position position="290"/>
    </location>
    <ligand>
        <name>substrate</name>
    </ligand>
</feature>
<dbReference type="InterPro" id="IPR011912">
    <property type="entry name" value="Heptose_epim"/>
</dbReference>
<comment type="caution">
    <text evidence="6">The sequence shown here is derived from an EMBL/GenBank/DDBJ whole genome shotgun (WGS) entry which is preliminary data.</text>
</comment>
<evidence type="ECO:0000259" key="5">
    <source>
        <dbReference type="Pfam" id="PF01370"/>
    </source>
</evidence>
<feature type="binding site" evidence="4">
    <location>
        <begin position="205"/>
        <end position="208"/>
    </location>
    <ligand>
        <name>substrate</name>
    </ligand>
</feature>
<feature type="binding site" evidence="4">
    <location>
        <position position="149"/>
    </location>
    <ligand>
        <name>NADP(+)</name>
        <dbReference type="ChEBI" id="CHEBI:58349"/>
    </ligand>
</feature>
<dbReference type="PANTHER" id="PTHR43103">
    <property type="entry name" value="NUCLEOSIDE-DIPHOSPHATE-SUGAR EPIMERASE"/>
    <property type="match status" value="1"/>
</dbReference>
<feature type="binding site" evidence="4">
    <location>
        <position position="38"/>
    </location>
    <ligand>
        <name>NADP(+)</name>
        <dbReference type="ChEBI" id="CHEBI:58349"/>
    </ligand>
</feature>
<feature type="binding site" evidence="4">
    <location>
        <position position="174"/>
    </location>
    <ligand>
        <name>NADP(+)</name>
        <dbReference type="ChEBI" id="CHEBI:58349"/>
    </ligand>
</feature>
<reference evidence="6 7" key="1">
    <citation type="submission" date="2018-08" db="EMBL/GenBank/DDBJ databases">
        <title>Draft genome sequence of Psychrilyobacter sp. strain SD5 isolated from Black Sea water.</title>
        <authorList>
            <person name="Yadav S."/>
            <person name="Villanueva L."/>
            <person name="Damste J.S.S."/>
        </authorList>
    </citation>
    <scope>NUCLEOTIDE SEQUENCE [LARGE SCALE GENOMIC DNA]</scope>
    <source>
        <strain evidence="6 7">SD5</strain>
    </source>
</reference>
<evidence type="ECO:0000256" key="1">
    <source>
        <dbReference type="ARBA" id="ARBA00022857"/>
    </source>
</evidence>
<feature type="binding site" evidence="4">
    <location>
        <position position="53"/>
    </location>
    <ligand>
        <name>NADP(+)</name>
        <dbReference type="ChEBI" id="CHEBI:58349"/>
    </ligand>
</feature>
<dbReference type="NCBIfam" id="TIGR02197">
    <property type="entry name" value="heptose_epim"/>
    <property type="match status" value="1"/>
</dbReference>
<sequence length="332" mass="38629">MILITGACGFIASALTWELNEGGRNDIILSGELEKEDKWLNIRDRDYYDWVHKNDLFEWLSVEENAEKITAVVHMGACSATTETDMDFLMENNYEYTKKLWEFCTQRDINYIYASSAATYGLGELGYDDDVSPEELKKLKPLNKYGYSKKFFDDWAFKQEGTPKQWVGIKFFNVYGPQEYHKDRMASMVFHAFNQYKKDGKVKLFKSHKAEYEDGGQLRDFVYIKDVVKVLKFFIESEDKSGIYNIGTGVARSFKDLALNAIRAGADDYSLEESKVIEYVPMPEDLRGRYQYYTCAEMKKLKSVGYTEEFHTLEEGVKDYVQNHLAKENPYL</sequence>
<dbReference type="CDD" id="cd05248">
    <property type="entry name" value="ADP_GME_SDR_e"/>
    <property type="match status" value="1"/>
</dbReference>
<feature type="binding site" evidence="4">
    <location>
        <begin position="75"/>
        <end position="79"/>
    </location>
    <ligand>
        <name>NADP(+)</name>
        <dbReference type="ChEBI" id="CHEBI:58349"/>
    </ligand>
</feature>
<dbReference type="HAMAP" id="MF_01601">
    <property type="entry name" value="Heptose_epimerase"/>
    <property type="match status" value="1"/>
</dbReference>
<feature type="active site" description="Proton acceptor" evidence="4">
    <location>
        <position position="182"/>
    </location>
</feature>
<dbReference type="InterPro" id="IPR036291">
    <property type="entry name" value="NAD(P)-bd_dom_sf"/>
</dbReference>
<comment type="similarity">
    <text evidence="4">Belongs to the NAD(P)-dependent epimerase/dehydratase family. HldD subfamily.</text>
</comment>
<dbReference type="GO" id="GO:0008712">
    <property type="term" value="F:ADP-glyceromanno-heptose 6-epimerase activity"/>
    <property type="evidence" value="ECO:0007669"/>
    <property type="project" value="UniProtKB-EC"/>
</dbReference>
<keyword evidence="3 4" id="KW-0119">Carbohydrate metabolism</keyword>
<dbReference type="SUPFAM" id="SSF51735">
    <property type="entry name" value="NAD(P)-binding Rossmann-fold domains"/>
    <property type="match status" value="1"/>
</dbReference>
<dbReference type="Gene3D" id="3.40.50.720">
    <property type="entry name" value="NAD(P)-binding Rossmann-like Domain"/>
    <property type="match status" value="1"/>
</dbReference>
<dbReference type="Pfam" id="PF01370">
    <property type="entry name" value="Epimerase"/>
    <property type="match status" value="1"/>
</dbReference>
<dbReference type="RefSeq" id="WP_114640944.1">
    <property type="nucleotide sequence ID" value="NZ_JAACIO010000001.1"/>
</dbReference>
<keyword evidence="2 4" id="KW-0413">Isomerase</keyword>
<evidence type="ECO:0000256" key="2">
    <source>
        <dbReference type="ARBA" id="ARBA00023235"/>
    </source>
</evidence>
<comment type="catalytic activity">
    <reaction evidence="4">
        <text>ADP-D-glycero-beta-D-manno-heptose = ADP-L-glycero-beta-D-manno-heptose</text>
        <dbReference type="Rhea" id="RHEA:17577"/>
        <dbReference type="ChEBI" id="CHEBI:59967"/>
        <dbReference type="ChEBI" id="CHEBI:61506"/>
        <dbReference type="EC" id="5.1.3.20"/>
    </reaction>
</comment>
<feature type="binding site" evidence="4">
    <location>
        <position position="92"/>
    </location>
    <ligand>
        <name>NADP(+)</name>
        <dbReference type="ChEBI" id="CHEBI:58349"/>
    </ligand>
</feature>
<evidence type="ECO:0000313" key="7">
    <source>
        <dbReference type="Proteomes" id="UP000263486"/>
    </source>
</evidence>
<feature type="domain" description="NAD-dependent epimerase/dehydratase" evidence="5">
    <location>
        <begin position="2"/>
        <end position="247"/>
    </location>
</feature>
<comment type="domain">
    <text evidence="4">Contains a large N-terminal NADP-binding domain, and a smaller C-terminal substrate-binding domain.</text>
</comment>
<name>A0ABX9KKZ2_9FUSO</name>
<feature type="binding site" evidence="4">
    <location>
        <position position="191"/>
    </location>
    <ligand>
        <name>substrate</name>
    </ligand>
</feature>
<keyword evidence="1 4" id="KW-0521">NADP</keyword>
<feature type="binding site" evidence="4">
    <location>
        <position position="219"/>
    </location>
    <ligand>
        <name>substrate</name>
    </ligand>
</feature>
<feature type="active site" description="Proton acceptor" evidence="4">
    <location>
        <position position="145"/>
    </location>
</feature>
<dbReference type="EC" id="5.1.3.20" evidence="4"/>
<evidence type="ECO:0000256" key="4">
    <source>
        <dbReference type="HAMAP-Rule" id="MF_01601"/>
    </source>
</evidence>
<dbReference type="PANTHER" id="PTHR43103:SF3">
    <property type="entry name" value="ADP-L-GLYCERO-D-MANNO-HEPTOSE-6-EPIMERASE"/>
    <property type="match status" value="1"/>
</dbReference>
<comment type="subunit">
    <text evidence="4">Homopentamer.</text>
</comment>
<comment type="cofactor">
    <cofactor evidence="4">
        <name>NADP(+)</name>
        <dbReference type="ChEBI" id="CHEBI:58349"/>
    </cofactor>
    <text evidence="4">Binds 1 NADP(+) per subunit.</text>
</comment>
<keyword evidence="7" id="KW-1185">Reference proteome</keyword>
<evidence type="ECO:0000313" key="6">
    <source>
        <dbReference type="EMBL" id="REI43225.1"/>
    </source>
</evidence>
<organism evidence="6 7">
    <name type="scientific">Psychrilyobacter piezotolerans</name>
    <dbReference type="NCBI Taxonomy" id="2293438"/>
    <lineage>
        <taxon>Bacteria</taxon>
        <taxon>Fusobacteriati</taxon>
        <taxon>Fusobacteriota</taxon>
        <taxon>Fusobacteriia</taxon>
        <taxon>Fusobacteriales</taxon>
        <taxon>Fusobacteriaceae</taxon>
        <taxon>Psychrilyobacter</taxon>
    </lineage>
</organism>
<feature type="binding site" evidence="4">
    <location>
        <position position="173"/>
    </location>
    <ligand>
        <name>substrate</name>
    </ligand>
</feature>
<feature type="binding site" evidence="4">
    <location>
        <begin position="10"/>
        <end position="11"/>
    </location>
    <ligand>
        <name>NADP(+)</name>
        <dbReference type="ChEBI" id="CHEBI:58349"/>
    </ligand>
</feature>
<dbReference type="InterPro" id="IPR001509">
    <property type="entry name" value="Epimerase_deHydtase"/>
</dbReference>